<accession>A4GJ47</accession>
<proteinExistence type="predicted"/>
<sequence length="62" mass="7219">MKTLLNRLNKLEVGANGTDQQLEEKEISYLLLLGRFNQLKENWPTREDVLATNFLHNGQYPC</sequence>
<protein>
    <submittedName>
        <fullName evidence="1">MKIAA4046 protein</fullName>
    </submittedName>
</protein>
<name>A4GJ47_9BACT</name>
<dbReference type="EMBL" id="EF106972">
    <property type="protein sequence ID" value="ABK80640.1"/>
    <property type="molecule type" value="Genomic_DNA"/>
</dbReference>
<reference evidence="1" key="1">
    <citation type="journal article" date="2007" name="Environ. Microbiol.">
        <title>Quantitative distribution of presumptive archaeal and bacterial nitrifiers in Monterey Bay and the North Pacific Subtropical Gyre.</title>
        <authorList>
            <person name="Mincer T.J."/>
            <person name="Church M.J."/>
            <person name="Taylor L.T."/>
            <person name="Preston C."/>
            <person name="Karl D.M."/>
            <person name="Delong E.F."/>
        </authorList>
    </citation>
    <scope>NUCLEOTIDE SEQUENCE</scope>
</reference>
<evidence type="ECO:0000313" key="1">
    <source>
        <dbReference type="EMBL" id="ABK80640.1"/>
    </source>
</evidence>
<organism evidence="1">
    <name type="scientific">uncultured marine Nitrospinaceae bacterium</name>
    <dbReference type="NCBI Taxonomy" id="482920"/>
    <lineage>
        <taxon>Bacteria</taxon>
        <taxon>Pseudomonadati</taxon>
        <taxon>Nitrospinota/Tectimicrobiota group</taxon>
        <taxon>Nitrospinota</taxon>
        <taxon>Nitrospinia</taxon>
        <taxon>Nitrospinales</taxon>
        <taxon>Nitrospinaceae</taxon>
        <taxon>environmental samples</taxon>
    </lineage>
</organism>
<dbReference type="AlphaFoldDB" id="A4GJ47"/>